<evidence type="ECO:0000256" key="5">
    <source>
        <dbReference type="PROSITE-ProRule" id="PRU00335"/>
    </source>
</evidence>
<evidence type="ECO:0000313" key="8">
    <source>
        <dbReference type="Proteomes" id="UP000176005"/>
    </source>
</evidence>
<dbReference type="InterPro" id="IPR050109">
    <property type="entry name" value="HTH-type_TetR-like_transc_reg"/>
</dbReference>
<proteinExistence type="predicted"/>
<reference evidence="7 8" key="1">
    <citation type="journal article" date="2016" name="Front. Microbiol.">
        <title>Comparative Genomics Analysis of Streptomyces Species Reveals Their Adaptation to the Marine Environment and Their Diversity at the Genomic Level.</title>
        <authorList>
            <person name="Tian X."/>
            <person name="Zhang Z."/>
            <person name="Yang T."/>
            <person name="Chen M."/>
            <person name="Li J."/>
            <person name="Chen F."/>
            <person name="Yang J."/>
            <person name="Li W."/>
            <person name="Zhang B."/>
            <person name="Zhang Z."/>
            <person name="Wu J."/>
            <person name="Zhang C."/>
            <person name="Long L."/>
            <person name="Xiao J."/>
        </authorList>
    </citation>
    <scope>NUCLEOTIDE SEQUENCE [LARGE SCALE GENOMIC DNA]</scope>
    <source>
        <strain evidence="7 8">SCSIO 10429</strain>
    </source>
</reference>
<dbReference type="SUPFAM" id="SSF46689">
    <property type="entry name" value="Homeodomain-like"/>
    <property type="match status" value="1"/>
</dbReference>
<evidence type="ECO:0000256" key="2">
    <source>
        <dbReference type="ARBA" id="ARBA00023015"/>
    </source>
</evidence>
<evidence type="ECO:0000259" key="6">
    <source>
        <dbReference type="PROSITE" id="PS50977"/>
    </source>
</evidence>
<dbReference type="Pfam" id="PF00440">
    <property type="entry name" value="TetR_N"/>
    <property type="match status" value="1"/>
</dbReference>
<sequence length="224" mass="23648">MPKQVDYEERRRRIAEAVCVLAGDHGPEGVGLRDVAARARVSLGAVQRCFRSKEEMLLFAVGHVGERVLERVRAGEADGGDRPGRGGSAAAVLERAVTEVALLRAEHRSEARIWLAFVARAAVSPPLAEALRSSYAALEELFVRLVAEAATEAAHAEGRAAGSAAAHRREARALIALADGLTGHVVLGHLTEEEAGSTLRSQLAALRERLGGSAPSAGVPDCRT</sequence>
<dbReference type="Pfam" id="PF13977">
    <property type="entry name" value="TetR_C_6"/>
    <property type="match status" value="1"/>
</dbReference>
<name>A0A1E7LD69_9ACTN</name>
<feature type="domain" description="HTH tetR-type" evidence="6">
    <location>
        <begin position="8"/>
        <end position="68"/>
    </location>
</feature>
<dbReference type="PANTHER" id="PTHR30055">
    <property type="entry name" value="HTH-TYPE TRANSCRIPTIONAL REGULATOR RUTR"/>
    <property type="match status" value="1"/>
</dbReference>
<dbReference type="PROSITE" id="PS50977">
    <property type="entry name" value="HTH_TETR_2"/>
    <property type="match status" value="1"/>
</dbReference>
<dbReference type="AlphaFoldDB" id="A0A1E7LD69"/>
<dbReference type="PANTHER" id="PTHR30055:SF228">
    <property type="entry name" value="TRANSCRIPTIONAL REGULATOR-RELATED"/>
    <property type="match status" value="1"/>
</dbReference>
<evidence type="ECO:0000256" key="3">
    <source>
        <dbReference type="ARBA" id="ARBA00023125"/>
    </source>
</evidence>
<protein>
    <submittedName>
        <fullName evidence="7">TetR family transcriptional regulator</fullName>
    </submittedName>
</protein>
<dbReference type="Proteomes" id="UP000176005">
    <property type="component" value="Unassembled WGS sequence"/>
</dbReference>
<evidence type="ECO:0000313" key="7">
    <source>
        <dbReference type="EMBL" id="OEV13913.1"/>
    </source>
</evidence>
<dbReference type="GO" id="GO:0000976">
    <property type="term" value="F:transcription cis-regulatory region binding"/>
    <property type="evidence" value="ECO:0007669"/>
    <property type="project" value="TreeGrafter"/>
</dbReference>
<keyword evidence="4" id="KW-0804">Transcription</keyword>
<evidence type="ECO:0000256" key="1">
    <source>
        <dbReference type="ARBA" id="ARBA00022491"/>
    </source>
</evidence>
<accession>A0A1E7LD69</accession>
<dbReference type="PATRIC" id="fig|518642.10.peg.4503"/>
<dbReference type="Gene3D" id="1.10.357.10">
    <property type="entry name" value="Tetracycline Repressor, domain 2"/>
    <property type="match status" value="1"/>
</dbReference>
<gene>
    <name evidence="7" type="ORF">AN218_01440</name>
</gene>
<dbReference type="EMBL" id="LJGW01000033">
    <property type="protein sequence ID" value="OEV13913.1"/>
    <property type="molecule type" value="Genomic_DNA"/>
</dbReference>
<dbReference type="RefSeq" id="WP_070014594.1">
    <property type="nucleotide sequence ID" value="NZ_LJGW01000033.1"/>
</dbReference>
<dbReference type="InterPro" id="IPR001647">
    <property type="entry name" value="HTH_TetR"/>
</dbReference>
<dbReference type="InterPro" id="IPR039538">
    <property type="entry name" value="BetI_C"/>
</dbReference>
<dbReference type="InterPro" id="IPR009057">
    <property type="entry name" value="Homeodomain-like_sf"/>
</dbReference>
<dbReference type="GO" id="GO:0003700">
    <property type="term" value="F:DNA-binding transcription factor activity"/>
    <property type="evidence" value="ECO:0007669"/>
    <property type="project" value="TreeGrafter"/>
</dbReference>
<dbReference type="InterPro" id="IPR036271">
    <property type="entry name" value="Tet_transcr_reg_TetR-rel_C_sf"/>
</dbReference>
<dbReference type="SUPFAM" id="SSF48498">
    <property type="entry name" value="Tetracyclin repressor-like, C-terminal domain"/>
    <property type="match status" value="1"/>
</dbReference>
<keyword evidence="1" id="KW-0678">Repressor</keyword>
<comment type="caution">
    <text evidence="7">The sequence shown here is derived from an EMBL/GenBank/DDBJ whole genome shotgun (WGS) entry which is preliminary data.</text>
</comment>
<keyword evidence="2" id="KW-0805">Transcription regulation</keyword>
<keyword evidence="3 5" id="KW-0238">DNA-binding</keyword>
<evidence type="ECO:0000256" key="4">
    <source>
        <dbReference type="ARBA" id="ARBA00023163"/>
    </source>
</evidence>
<keyword evidence="8" id="KW-1185">Reference proteome</keyword>
<feature type="DNA-binding region" description="H-T-H motif" evidence="5">
    <location>
        <begin position="31"/>
        <end position="50"/>
    </location>
</feature>
<organism evidence="7 8">
    <name type="scientific">Streptomyces nanshensis</name>
    <dbReference type="NCBI Taxonomy" id="518642"/>
    <lineage>
        <taxon>Bacteria</taxon>
        <taxon>Bacillati</taxon>
        <taxon>Actinomycetota</taxon>
        <taxon>Actinomycetes</taxon>
        <taxon>Kitasatosporales</taxon>
        <taxon>Streptomycetaceae</taxon>
        <taxon>Streptomyces</taxon>
    </lineage>
</organism>